<sequence length="79" mass="9008">MFNLEFVKSRRNSKQIKLQHMANALGFKNASTYMKYENGEYSFKANHLPVLATELECEISDFFNIKVAKTAIGKDTKSA</sequence>
<proteinExistence type="predicted"/>
<organism evidence="2 3">
    <name type="scientific">Bacillus changyiensis</name>
    <dbReference type="NCBI Taxonomy" id="3004103"/>
    <lineage>
        <taxon>Bacteria</taxon>
        <taxon>Bacillati</taxon>
        <taxon>Bacillota</taxon>
        <taxon>Bacilli</taxon>
        <taxon>Bacillales</taxon>
        <taxon>Bacillaceae</taxon>
        <taxon>Bacillus</taxon>
    </lineage>
</organism>
<protein>
    <submittedName>
        <fullName evidence="2">Helix-turn-helix transcriptional regulator</fullName>
    </submittedName>
</protein>
<dbReference type="RefSeq" id="WP_271342422.1">
    <property type="nucleotide sequence ID" value="NZ_JAQKAB010000031.1"/>
</dbReference>
<comment type="caution">
    <text evidence="2">The sequence shown here is derived from an EMBL/GenBank/DDBJ whole genome shotgun (WGS) entry which is preliminary data.</text>
</comment>
<feature type="domain" description="HTH cro/C1-type" evidence="1">
    <location>
        <begin position="7"/>
        <end position="62"/>
    </location>
</feature>
<evidence type="ECO:0000313" key="3">
    <source>
        <dbReference type="Proteomes" id="UP001211894"/>
    </source>
</evidence>
<dbReference type="EMBL" id="JAQKAB010000031">
    <property type="protein sequence ID" value="MDA7028657.1"/>
    <property type="molecule type" value="Genomic_DNA"/>
</dbReference>
<keyword evidence="3" id="KW-1185">Reference proteome</keyword>
<accession>A0ABT4XB00</accession>
<dbReference type="CDD" id="cd00093">
    <property type="entry name" value="HTH_XRE"/>
    <property type="match status" value="1"/>
</dbReference>
<dbReference type="InterPro" id="IPR001387">
    <property type="entry name" value="Cro/C1-type_HTH"/>
</dbReference>
<dbReference type="PROSITE" id="PS50943">
    <property type="entry name" value="HTH_CROC1"/>
    <property type="match status" value="1"/>
</dbReference>
<name>A0ABT4XB00_9BACI</name>
<dbReference type="Proteomes" id="UP001211894">
    <property type="component" value="Unassembled WGS sequence"/>
</dbReference>
<reference evidence="2 3" key="1">
    <citation type="submission" date="2023-01" db="EMBL/GenBank/DDBJ databases">
        <title>Bacillus changyiensis sp. nov., isolated from a coastal deposit.</title>
        <authorList>
            <person name="Xiao G."/>
            <person name="Lai Q."/>
            <person name="Hu Z."/>
            <person name="Shao Z."/>
        </authorList>
    </citation>
    <scope>NUCLEOTIDE SEQUENCE [LARGE SCALE GENOMIC DNA]</scope>
    <source>
        <strain evidence="2 3">CLL-7-23</strain>
    </source>
</reference>
<dbReference type="InterPro" id="IPR010982">
    <property type="entry name" value="Lambda_DNA-bd_dom_sf"/>
</dbReference>
<evidence type="ECO:0000259" key="1">
    <source>
        <dbReference type="PROSITE" id="PS50943"/>
    </source>
</evidence>
<dbReference type="Gene3D" id="1.10.260.40">
    <property type="entry name" value="lambda repressor-like DNA-binding domains"/>
    <property type="match status" value="1"/>
</dbReference>
<gene>
    <name evidence="2" type="ORF">PJ311_19185</name>
</gene>
<dbReference type="SUPFAM" id="SSF47413">
    <property type="entry name" value="lambda repressor-like DNA-binding domains"/>
    <property type="match status" value="1"/>
</dbReference>
<evidence type="ECO:0000313" key="2">
    <source>
        <dbReference type="EMBL" id="MDA7028657.1"/>
    </source>
</evidence>